<reference evidence="4" key="1">
    <citation type="journal article" date="2020" name="bioRxiv">
        <title>Comparative genomics of Chlamydomonas.</title>
        <authorList>
            <person name="Craig R.J."/>
            <person name="Hasan A.R."/>
            <person name="Ness R.W."/>
            <person name="Keightley P.D."/>
        </authorList>
    </citation>
    <scope>NUCLEOTIDE SEQUENCE</scope>
    <source>
        <strain evidence="4">CCAP 11/70</strain>
    </source>
</reference>
<evidence type="ECO:0000256" key="1">
    <source>
        <dbReference type="ARBA" id="ARBA00010057"/>
    </source>
</evidence>
<dbReference type="Gene3D" id="2.60.40.780">
    <property type="entry name" value="von Hippel-Lindau disease tumour suppressor, beta domain"/>
    <property type="match status" value="1"/>
</dbReference>
<evidence type="ECO:0000313" key="4">
    <source>
        <dbReference type="EMBL" id="KAG2495516.1"/>
    </source>
</evidence>
<accession>A0A835Y7C2</accession>
<proteinExistence type="inferred from homology"/>
<name>A0A835Y7C2_9CHLO</name>
<evidence type="ECO:0000256" key="2">
    <source>
        <dbReference type="SAM" id="MobiDB-lite"/>
    </source>
</evidence>
<dbReference type="Proteomes" id="UP000612055">
    <property type="component" value="Unassembled WGS sequence"/>
</dbReference>
<dbReference type="OrthoDB" id="545062at2759"/>
<dbReference type="InterPro" id="IPR022772">
    <property type="entry name" value="VHL_tumour_suppress_b/a_dom"/>
</dbReference>
<dbReference type="EMBL" id="JAEHOE010000024">
    <property type="protein sequence ID" value="KAG2495516.1"/>
    <property type="molecule type" value="Genomic_DNA"/>
</dbReference>
<feature type="domain" description="von Hippel-Lindau disease tumour suppressor beta" evidence="3">
    <location>
        <begin position="24"/>
        <end position="94"/>
    </location>
</feature>
<evidence type="ECO:0000313" key="5">
    <source>
        <dbReference type="Proteomes" id="UP000612055"/>
    </source>
</evidence>
<dbReference type="InterPro" id="IPR024053">
    <property type="entry name" value="VHL_beta_dom"/>
</dbReference>
<feature type="region of interest" description="Disordered" evidence="2">
    <location>
        <begin position="412"/>
        <end position="490"/>
    </location>
</feature>
<feature type="region of interest" description="Disordered" evidence="2">
    <location>
        <begin position="150"/>
        <end position="182"/>
    </location>
</feature>
<dbReference type="SUPFAM" id="SSF49468">
    <property type="entry name" value="VHL"/>
    <property type="match status" value="1"/>
</dbReference>
<dbReference type="AlphaFoldDB" id="A0A835Y7C2"/>
<feature type="compositionally biased region" description="Low complexity" evidence="2">
    <location>
        <begin position="423"/>
        <end position="441"/>
    </location>
</feature>
<feature type="region of interest" description="Disordered" evidence="2">
    <location>
        <begin position="196"/>
        <end position="217"/>
    </location>
</feature>
<comment type="similarity">
    <text evidence="1">Belongs to the VHL family.</text>
</comment>
<comment type="caution">
    <text evidence="4">The sequence shown here is derived from an EMBL/GenBank/DDBJ whole genome shotgun (WGS) entry which is preliminary data.</text>
</comment>
<protein>
    <recommendedName>
        <fullName evidence="3">von Hippel-Lindau disease tumour suppressor beta domain-containing protein</fullName>
    </recommendedName>
</protein>
<organism evidence="4 5">
    <name type="scientific">Edaphochlamys debaryana</name>
    <dbReference type="NCBI Taxonomy" id="47281"/>
    <lineage>
        <taxon>Eukaryota</taxon>
        <taxon>Viridiplantae</taxon>
        <taxon>Chlorophyta</taxon>
        <taxon>core chlorophytes</taxon>
        <taxon>Chlorophyceae</taxon>
        <taxon>CS clade</taxon>
        <taxon>Chlamydomonadales</taxon>
        <taxon>Chlamydomonadales incertae sedis</taxon>
        <taxon>Edaphochlamys</taxon>
    </lineage>
</organism>
<feature type="compositionally biased region" description="Acidic residues" evidence="2">
    <location>
        <begin position="449"/>
        <end position="480"/>
    </location>
</feature>
<sequence length="490" mass="52290">MAASAESVPPVEKPAWTFADGEKVASLNSRFKVNMVFTNKTPGPVEACWVDFNGKENSYGEIEPGSTMLLYTYLTHPWVFRAKDHDRQLFAEGRPVAFPSFINTHSDITEAPLLDWTLATHASDYRLREPEFALEVQTLLRCYHVQRHPSSRRSTASGCSAAKSRRSSAGGGSEESFTSQGGRSCCCGPHFWPRRASHENPPAPATSRVMSETGSMASAAGSISEALSHLGTQPEEHSGLAQLPYDVLLLIVKHLAPPLREVRTIHQDEVEVMPPDVEPSNGSVARLAARLLGPHAPPAPAVSPAAWLAAAAAALGEDPAAAAAAAGPLGAGAAAGAGGGAQILAAVWAQIHQAPGNQPRVDDAASVPSDEVEQVTTYAEAMALANAAMTRAQWMEQRQREQARRLLERIRQQDEADARRRAGQAQPANAEQQAPEGQAEGEQQHQEGQAEEGQEGDAAADGEEAEDEELMEDALEDQDFEALAGVDLNA</sequence>
<dbReference type="CDD" id="cd05468">
    <property type="entry name" value="pVHL"/>
    <property type="match status" value="1"/>
</dbReference>
<dbReference type="Pfam" id="PF01847">
    <property type="entry name" value="VHL"/>
    <property type="match status" value="1"/>
</dbReference>
<dbReference type="InterPro" id="IPR037140">
    <property type="entry name" value="VHL_beta_dom_sf"/>
</dbReference>
<keyword evidence="5" id="KW-1185">Reference proteome</keyword>
<evidence type="ECO:0000259" key="3">
    <source>
        <dbReference type="Pfam" id="PF01847"/>
    </source>
</evidence>
<dbReference type="InterPro" id="IPR036208">
    <property type="entry name" value="VHL_sf"/>
</dbReference>
<gene>
    <name evidence="4" type="ORF">HYH03_006459</name>
</gene>